<dbReference type="Gene3D" id="3.40.1010.10">
    <property type="entry name" value="Cobalt-precorrin-4 Transmethylase, Domain 1"/>
    <property type="match status" value="1"/>
</dbReference>
<keyword evidence="12" id="KW-1133">Transmembrane helix</keyword>
<dbReference type="GO" id="GO:0004851">
    <property type="term" value="F:uroporphyrin-III C-methyltransferase activity"/>
    <property type="evidence" value="ECO:0007669"/>
    <property type="project" value="UniProtKB-EC"/>
</dbReference>
<keyword evidence="12" id="KW-0812">Transmembrane</keyword>
<dbReference type="GO" id="GO:0032259">
    <property type="term" value="P:methylation"/>
    <property type="evidence" value="ECO:0007669"/>
    <property type="project" value="UniProtKB-KW"/>
</dbReference>
<keyword evidence="6" id="KW-0560">Oxidoreductase</keyword>
<dbReference type="InterPro" id="IPR006366">
    <property type="entry name" value="CobA/CysG_C"/>
</dbReference>
<evidence type="ECO:0000259" key="15">
    <source>
        <dbReference type="Pfam" id="PF14824"/>
    </source>
</evidence>
<evidence type="ECO:0000256" key="3">
    <source>
        <dbReference type="ARBA" id="ARBA00022603"/>
    </source>
</evidence>
<evidence type="ECO:0000256" key="6">
    <source>
        <dbReference type="ARBA" id="ARBA00023002"/>
    </source>
</evidence>
<dbReference type="SUPFAM" id="SSF51735">
    <property type="entry name" value="NAD(P)-binding Rossmann-fold domains"/>
    <property type="match status" value="1"/>
</dbReference>
<feature type="region of interest" description="Disordered" evidence="11">
    <location>
        <begin position="169"/>
        <end position="188"/>
    </location>
</feature>
<evidence type="ECO:0000256" key="11">
    <source>
        <dbReference type="SAM" id="MobiDB-lite"/>
    </source>
</evidence>
<evidence type="ECO:0000256" key="5">
    <source>
        <dbReference type="ARBA" id="ARBA00022691"/>
    </source>
</evidence>
<evidence type="ECO:0000256" key="4">
    <source>
        <dbReference type="ARBA" id="ARBA00022679"/>
    </source>
</evidence>
<keyword evidence="5" id="KW-0949">S-adenosyl-L-methionine</keyword>
<evidence type="ECO:0000256" key="7">
    <source>
        <dbReference type="ARBA" id="ARBA00023027"/>
    </source>
</evidence>
<dbReference type="Gene3D" id="3.30.950.10">
    <property type="entry name" value="Methyltransferase, Cobalt-precorrin-4 Transmethylase, Domain 2"/>
    <property type="match status" value="1"/>
</dbReference>
<evidence type="ECO:0000256" key="10">
    <source>
        <dbReference type="RuleBase" id="RU003960"/>
    </source>
</evidence>
<reference evidence="16 17" key="1">
    <citation type="submission" date="2023-08" db="EMBL/GenBank/DDBJ databases">
        <title>Annotated Genome Sequence of Vanrija albida AlHP1.</title>
        <authorList>
            <person name="Herzog R."/>
        </authorList>
    </citation>
    <scope>NUCLEOTIDE SEQUENCE [LARGE SCALE GENOMIC DNA]</scope>
    <source>
        <strain evidence="16 17">AlHP1</strain>
    </source>
</reference>
<dbReference type="RefSeq" id="XP_069205546.1">
    <property type="nucleotide sequence ID" value="XM_069357609.1"/>
</dbReference>
<protein>
    <recommendedName>
        <fullName evidence="1">precorrin-2 dehydrogenase</fullName>
        <ecNumber evidence="1">1.3.1.76</ecNumber>
    </recommendedName>
</protein>
<evidence type="ECO:0000256" key="12">
    <source>
        <dbReference type="SAM" id="Phobius"/>
    </source>
</evidence>
<dbReference type="EC" id="1.3.1.76" evidence="1"/>
<gene>
    <name evidence="16" type="primary">MET1</name>
    <name evidence="16" type="ORF">Q8F55_009241</name>
</gene>
<name>A0ABR3PTC5_9TREE</name>
<dbReference type="Gene3D" id="3.40.50.720">
    <property type="entry name" value="NAD(P)-binding Rossmann-like Domain"/>
    <property type="match status" value="1"/>
</dbReference>
<dbReference type="InterPro" id="IPR036291">
    <property type="entry name" value="NAD(P)-bd_dom_sf"/>
</dbReference>
<keyword evidence="8" id="KW-0627">Porphyrin biosynthesis</keyword>
<dbReference type="PANTHER" id="PTHR45790:SF6">
    <property type="entry name" value="UROPORPHYRINOGEN-III C-METHYLTRANSFERASE"/>
    <property type="match status" value="1"/>
</dbReference>
<dbReference type="Pfam" id="PF14824">
    <property type="entry name" value="Sirohm_synth_M"/>
    <property type="match status" value="1"/>
</dbReference>
<dbReference type="InterPro" id="IPR035996">
    <property type="entry name" value="4pyrrol_Methylase_sf"/>
</dbReference>
<dbReference type="Pfam" id="PF13241">
    <property type="entry name" value="NAD_binding_7"/>
    <property type="match status" value="1"/>
</dbReference>
<feature type="domain" description="Siroheme synthase central" evidence="15">
    <location>
        <begin position="341"/>
        <end position="365"/>
    </location>
</feature>
<dbReference type="InterPro" id="IPR014777">
    <property type="entry name" value="4pyrrole_Mease_sub1"/>
</dbReference>
<dbReference type="EMBL" id="JBBXJM010000007">
    <property type="protein sequence ID" value="KAL1405602.1"/>
    <property type="molecule type" value="Genomic_DNA"/>
</dbReference>
<keyword evidence="7" id="KW-0520">NAD</keyword>
<evidence type="ECO:0000256" key="8">
    <source>
        <dbReference type="ARBA" id="ARBA00023244"/>
    </source>
</evidence>
<dbReference type="InterPro" id="IPR028281">
    <property type="entry name" value="Sirohaem_synthase_central"/>
</dbReference>
<proteinExistence type="inferred from homology"/>
<evidence type="ECO:0000256" key="1">
    <source>
        <dbReference type="ARBA" id="ARBA00012400"/>
    </source>
</evidence>
<dbReference type="InterPro" id="IPR014776">
    <property type="entry name" value="4pyrrole_Mease_sub2"/>
</dbReference>
<dbReference type="SUPFAM" id="SSF75615">
    <property type="entry name" value="Siroheme synthase middle domains-like"/>
    <property type="match status" value="1"/>
</dbReference>
<dbReference type="CDD" id="cd11642">
    <property type="entry name" value="SUMT"/>
    <property type="match status" value="1"/>
</dbReference>
<dbReference type="Proteomes" id="UP001565368">
    <property type="component" value="Unassembled WGS sequence"/>
</dbReference>
<keyword evidence="3 10" id="KW-0489">Methyltransferase</keyword>
<dbReference type="PROSITE" id="PS00840">
    <property type="entry name" value="SUMT_2"/>
    <property type="match status" value="1"/>
</dbReference>
<organism evidence="16 17">
    <name type="scientific">Vanrija albida</name>
    <dbReference type="NCBI Taxonomy" id="181172"/>
    <lineage>
        <taxon>Eukaryota</taxon>
        <taxon>Fungi</taxon>
        <taxon>Dikarya</taxon>
        <taxon>Basidiomycota</taxon>
        <taxon>Agaricomycotina</taxon>
        <taxon>Tremellomycetes</taxon>
        <taxon>Trichosporonales</taxon>
        <taxon>Trichosporonaceae</taxon>
        <taxon>Vanrija</taxon>
    </lineage>
</organism>
<feature type="domain" description="Tetrapyrrole methylase" evidence="13">
    <location>
        <begin position="467"/>
        <end position="680"/>
    </location>
</feature>
<evidence type="ECO:0000256" key="9">
    <source>
        <dbReference type="ARBA" id="ARBA00035662"/>
    </source>
</evidence>
<dbReference type="InterPro" id="IPR000878">
    <property type="entry name" value="4pyrrol_Mease"/>
</dbReference>
<keyword evidence="4 10" id="KW-0808">Transferase</keyword>
<keyword evidence="12" id="KW-0472">Membrane</keyword>
<accession>A0ABR3PTC5</accession>
<dbReference type="InterPro" id="IPR028162">
    <property type="entry name" value="Met8_C"/>
</dbReference>
<evidence type="ECO:0000313" key="17">
    <source>
        <dbReference type="Proteomes" id="UP001565368"/>
    </source>
</evidence>
<evidence type="ECO:0000256" key="2">
    <source>
        <dbReference type="ARBA" id="ARBA00022481"/>
    </source>
</evidence>
<evidence type="ECO:0000313" key="16">
    <source>
        <dbReference type="EMBL" id="KAL1405602.1"/>
    </source>
</evidence>
<feature type="compositionally biased region" description="Basic and acidic residues" evidence="11">
    <location>
        <begin position="177"/>
        <end position="188"/>
    </location>
</feature>
<evidence type="ECO:0000259" key="13">
    <source>
        <dbReference type="Pfam" id="PF00590"/>
    </source>
</evidence>
<dbReference type="SUPFAM" id="SSF53790">
    <property type="entry name" value="Tetrapyrrole methylase"/>
    <property type="match status" value="1"/>
</dbReference>
<evidence type="ECO:0000259" key="14">
    <source>
        <dbReference type="Pfam" id="PF14823"/>
    </source>
</evidence>
<dbReference type="GeneID" id="95990284"/>
<dbReference type="InterPro" id="IPR050161">
    <property type="entry name" value="Siro_Cobalamin_biosynth"/>
</dbReference>
<keyword evidence="2" id="KW-0488">Methylation</keyword>
<keyword evidence="17" id="KW-1185">Reference proteome</keyword>
<dbReference type="Pfam" id="PF14823">
    <property type="entry name" value="Sirohm_synth_C"/>
    <property type="match status" value="1"/>
</dbReference>
<comment type="caution">
    <text evidence="16">The sequence shown here is derived from an EMBL/GenBank/DDBJ whole genome shotgun (WGS) entry which is preliminary data.</text>
</comment>
<comment type="similarity">
    <text evidence="9">In the N-terminal section; belongs to the precorrin methyltransferase family.</text>
</comment>
<dbReference type="InterPro" id="IPR003043">
    <property type="entry name" value="Uropor_MeTrfase_CS"/>
</dbReference>
<dbReference type="PANTHER" id="PTHR45790">
    <property type="entry name" value="SIROHEME SYNTHASE-RELATED"/>
    <property type="match status" value="1"/>
</dbReference>
<dbReference type="Pfam" id="PF00590">
    <property type="entry name" value="TP_methylase"/>
    <property type="match status" value="1"/>
</dbReference>
<feature type="domain" description="Siroheme biosynthesis protein Met8 C-terminal" evidence="14">
    <location>
        <begin position="414"/>
        <end position="451"/>
    </location>
</feature>
<feature type="transmembrane region" description="Helical" evidence="12">
    <location>
        <begin position="12"/>
        <end position="31"/>
    </location>
</feature>
<comment type="similarity">
    <text evidence="10">Belongs to the precorrin methyltransferase family.</text>
</comment>
<dbReference type="NCBIfam" id="TIGR01469">
    <property type="entry name" value="cobA_cysG_Cterm"/>
    <property type="match status" value="1"/>
</dbReference>
<feature type="transmembrane region" description="Helical" evidence="12">
    <location>
        <begin position="147"/>
        <end position="167"/>
    </location>
</feature>
<sequence>MVAAYTTPRWIRSWFLVSSLIVVWDIGYCLLRPRSMLGGDLAWIWAPYNWVPYSNVDLLYGFKALEEGDGFTNAQALLNVVEVALNFVTLFLGDHPAAPLIGFTSAVMTASKTDLYFLQEYFSDWANTKQNDAFTFWTVWVATNGTWILVPTIVALVLGTGIARSLIVNAPPPKEPAPPKEKAPRGDDKLTTFPTPIGGAPLPLTFHVKGRPVLVFGSNKLAASRAFTLLEADAQVIVASDAPFASLPEELQFRVNSSEVRYQRFAPRDLHDWKGFLKANKVTLLAVTDTLIGSSHTVDAAAAYNAATELFIPINVSDRPALSTYTFPAVHRFAGVDGPSNLQIAVSTNGQGCRLGGRIRREIAARLPLNVGAAVDNIGKLRARAKMWQAAAAVSEDDISTPLNAPVAQGAAAKGEEQFRRMRWVQQMSEYYSYDQLAALGAADMDATLEGEAPQVALPHHDGKKGKILLVGSGPGHPGLLTVAARHALENATLILSDKLVPAEIINLIPSTTKLIIAKKFPGNAEGAQSELMDLALQGARAGETVVRLKQGDPFVYGRGGEEVLFFRQHGYEAVVVPGVSSALAGPLMHGIPVTQRGVADSLVMCTGVGRAGSSVELPGYVKSRTLCILMGVARIEKVVAVLTGSGEGRDGAVYPGHLPVAIVERASSPDQRVILSTLDGITGAIASVDQRPPGMILVGWAALALEGKGNVDVLDGVDEKALVGRWLDGKSWKTREGLPTDWSWFG</sequence>